<sequence length="128" mass="13728">MVGAATVHTAITQEKLAGAVADRQRTFQAAEWALRWGEQQVWLTPPTTVVNNATGCTPMNEVTDGGRPEGFALRVCGGRLIDAGRWIPCGPPSSNQRRCASYLIIAEAQPANGAALVRLESILLLEEN</sequence>
<evidence type="ECO:0000313" key="1">
    <source>
        <dbReference type="EMBL" id="OBS30322.1"/>
    </source>
</evidence>
<dbReference type="Proteomes" id="UP000091969">
    <property type="component" value="Unassembled WGS sequence"/>
</dbReference>
<organism evidence="1 2">
    <name type="scientific">Tepidimonas fonticaldi</name>
    <dbReference type="NCBI Taxonomy" id="1101373"/>
    <lineage>
        <taxon>Bacteria</taxon>
        <taxon>Pseudomonadati</taxon>
        <taxon>Pseudomonadota</taxon>
        <taxon>Betaproteobacteria</taxon>
        <taxon>Burkholderiales</taxon>
        <taxon>Tepidimonas</taxon>
    </lineage>
</organism>
<keyword evidence="2" id="KW-1185">Reference proteome</keyword>
<evidence type="ECO:0008006" key="3">
    <source>
        <dbReference type="Google" id="ProtNLM"/>
    </source>
</evidence>
<protein>
    <recommendedName>
        <fullName evidence="3">PilX/PilW C-terminal domain-containing protein</fullName>
    </recommendedName>
</protein>
<name>A0A1A6DTS4_9BURK</name>
<dbReference type="AlphaFoldDB" id="A0A1A6DTS4"/>
<accession>A0A1A6DTS4</accession>
<dbReference type="EMBL" id="LZDH01000056">
    <property type="protein sequence ID" value="OBS30322.1"/>
    <property type="molecule type" value="Genomic_DNA"/>
</dbReference>
<proteinExistence type="predicted"/>
<reference evidence="1 2" key="1">
    <citation type="submission" date="2016-06" db="EMBL/GenBank/DDBJ databases">
        <title>Genome sequence of Tepidimonas fonticaldi PL17.</title>
        <authorList>
            <person name="Pinnaka A.K."/>
        </authorList>
    </citation>
    <scope>NUCLEOTIDE SEQUENCE [LARGE SCALE GENOMIC DNA]</scope>
    <source>
        <strain evidence="1 2">PL17</strain>
    </source>
</reference>
<gene>
    <name evidence="1" type="ORF">A9O67_04570</name>
</gene>
<evidence type="ECO:0000313" key="2">
    <source>
        <dbReference type="Proteomes" id="UP000091969"/>
    </source>
</evidence>
<comment type="caution">
    <text evidence="1">The sequence shown here is derived from an EMBL/GenBank/DDBJ whole genome shotgun (WGS) entry which is preliminary data.</text>
</comment>